<dbReference type="AlphaFoldDB" id="A0A9W7G7L8"/>
<feature type="compositionally biased region" description="Polar residues" evidence="5">
    <location>
        <begin position="20"/>
        <end position="29"/>
    </location>
</feature>
<feature type="region of interest" description="Disordered" evidence="5">
    <location>
        <begin position="1"/>
        <end position="64"/>
    </location>
</feature>
<dbReference type="GO" id="GO:0006508">
    <property type="term" value="P:proteolysis"/>
    <property type="evidence" value="ECO:0007669"/>
    <property type="project" value="UniProtKB-KW"/>
</dbReference>
<dbReference type="Proteomes" id="UP001165065">
    <property type="component" value="Unassembled WGS sequence"/>
</dbReference>
<organism evidence="7 8">
    <name type="scientific">Triparma columacea</name>
    <dbReference type="NCBI Taxonomy" id="722753"/>
    <lineage>
        <taxon>Eukaryota</taxon>
        <taxon>Sar</taxon>
        <taxon>Stramenopiles</taxon>
        <taxon>Ochrophyta</taxon>
        <taxon>Bolidophyceae</taxon>
        <taxon>Parmales</taxon>
        <taxon>Triparmaceae</taxon>
        <taxon>Triparma</taxon>
    </lineage>
</organism>
<dbReference type="InterPro" id="IPR038765">
    <property type="entry name" value="Papain-like_cys_pep_sf"/>
</dbReference>
<dbReference type="Pfam" id="PF03133">
    <property type="entry name" value="TTL"/>
    <property type="match status" value="1"/>
</dbReference>
<dbReference type="SUPFAM" id="SSF54001">
    <property type="entry name" value="Cysteine proteinases"/>
    <property type="match status" value="1"/>
</dbReference>
<name>A0A9W7G7L8_9STRA</name>
<evidence type="ECO:0000256" key="5">
    <source>
        <dbReference type="SAM" id="MobiDB-lite"/>
    </source>
</evidence>
<evidence type="ECO:0000256" key="3">
    <source>
        <dbReference type="ARBA" id="ARBA00022801"/>
    </source>
</evidence>
<dbReference type="PANTHER" id="PTHR47664">
    <property type="entry name" value="NLPC_P60 DOMAIN-CONTAINING PROTEIN"/>
    <property type="match status" value="1"/>
</dbReference>
<sequence>MLDDKTNTTPMDLPVAIKSPNKQGISATNPPKAVSEVTKGNKEGENHKPEKAAPKEKEKSDEDIFAALAGGGASFGGGNSKHSLQDNFAKFRAERARVKKMQRANKKALKGGKKSEADKEALRKKFVTQLEKYFGVPYHPSYHRDPSSPHHNAPLFLDCCGLIRRVCQDLVEDFGFLIGPGNQAYQFETCPVEVEEKDLKPGDLVFTAGTYFKEGKKPQKHNMVHVEIFIGGGESGMRTIGARRQRGVVEIHDSYKYTSKSYTVEKQYLRSLDTWLSGDCTPKLDPNYWALKFKTSSKHSDGTPDGRSVFDACDDDLDEEEFQKEEGAKYFYVNKSNGHQLVTAAMEKRGYTRLPFEYSFSTSFDLKWVEGRSAINYFKHVDGQFVNHIPNNDVITNKIGLLTVLQDGYGQAFPPKYFPMTYRLDRPCDVLNLLDKIDDGSVEGKYWIHKPAGKNCGKGIRVVGVDEVKEMLTKKEGAGEEESEAAGAEEGNKNTFGTVEEASEAAINSRYSNLNLEKGLVQSYLTEPLLLEGKKFDIRCYGLISRLSGPDGGTFYYHKGYVRRSIVNFDMGEDKVGDNFVHLTNAAIQKKHPDYKDKFEETIWSMNRLVEYLVAQGKYESVTEGLKDIDEKLITVMNDVYKLALPKFHKKKGFFDLLGFDFMLTADLDPVLLEVNTNPALHLDCKVMEDVIPKVVDGTVGLVLAGQQDEASWKKKTGKDCLEEVGGEWTLVNNTLGGSTFDWDNRFAAGSSVEAVRKAKEGSTE</sequence>
<comment type="similarity">
    <text evidence="1">Belongs to the peptidase C40 family.</text>
</comment>
<evidence type="ECO:0000256" key="4">
    <source>
        <dbReference type="ARBA" id="ARBA00022807"/>
    </source>
</evidence>
<evidence type="ECO:0000256" key="2">
    <source>
        <dbReference type="ARBA" id="ARBA00022670"/>
    </source>
</evidence>
<evidence type="ECO:0000256" key="1">
    <source>
        <dbReference type="ARBA" id="ARBA00007074"/>
    </source>
</evidence>
<reference evidence="8" key="1">
    <citation type="journal article" date="2023" name="Commun. Biol.">
        <title>Genome analysis of Parmales, the sister group of diatoms, reveals the evolutionary specialization of diatoms from phago-mixotrophs to photoautotrophs.</title>
        <authorList>
            <person name="Ban H."/>
            <person name="Sato S."/>
            <person name="Yoshikawa S."/>
            <person name="Yamada K."/>
            <person name="Nakamura Y."/>
            <person name="Ichinomiya M."/>
            <person name="Sato N."/>
            <person name="Blanc-Mathieu R."/>
            <person name="Endo H."/>
            <person name="Kuwata A."/>
            <person name="Ogata H."/>
        </authorList>
    </citation>
    <scope>NUCLEOTIDE SEQUENCE [LARGE SCALE GENOMIC DNA]</scope>
</reference>
<dbReference type="GO" id="GO:0008234">
    <property type="term" value="F:cysteine-type peptidase activity"/>
    <property type="evidence" value="ECO:0007669"/>
    <property type="project" value="UniProtKB-KW"/>
</dbReference>
<protein>
    <recommendedName>
        <fullName evidence="6">NlpC/P60 domain-containing protein</fullName>
    </recommendedName>
</protein>
<evidence type="ECO:0000313" key="8">
    <source>
        <dbReference type="Proteomes" id="UP001165065"/>
    </source>
</evidence>
<dbReference type="SUPFAM" id="SSF56059">
    <property type="entry name" value="Glutathione synthetase ATP-binding domain-like"/>
    <property type="match status" value="1"/>
</dbReference>
<dbReference type="PANTHER" id="PTHR47664:SF1">
    <property type="entry name" value="CHROMOSOME UNDETERMINED SCAFFOLD_14, WHOLE GENOME SHOTGUN SEQUENCE"/>
    <property type="match status" value="1"/>
</dbReference>
<dbReference type="Gene3D" id="3.30.470.20">
    <property type="entry name" value="ATP-grasp fold, B domain"/>
    <property type="match status" value="1"/>
</dbReference>
<gene>
    <name evidence="7" type="ORF">TrCOL_g9952</name>
</gene>
<feature type="compositionally biased region" description="Basic and acidic residues" evidence="5">
    <location>
        <begin position="39"/>
        <end position="62"/>
    </location>
</feature>
<keyword evidence="4" id="KW-0788">Thiol protease</keyword>
<dbReference type="InterPro" id="IPR004344">
    <property type="entry name" value="TTL/TTLL_fam"/>
</dbReference>
<comment type="caution">
    <text evidence="7">The sequence shown here is derived from an EMBL/GenBank/DDBJ whole genome shotgun (WGS) entry which is preliminary data.</text>
</comment>
<proteinExistence type="inferred from homology"/>
<evidence type="ECO:0000313" key="7">
    <source>
        <dbReference type="EMBL" id="GMI36614.1"/>
    </source>
</evidence>
<accession>A0A9W7G7L8</accession>
<dbReference type="OrthoDB" id="202825at2759"/>
<keyword evidence="8" id="KW-1185">Reference proteome</keyword>
<evidence type="ECO:0000259" key="6">
    <source>
        <dbReference type="PROSITE" id="PS51935"/>
    </source>
</evidence>
<dbReference type="EMBL" id="BRYA01000067">
    <property type="protein sequence ID" value="GMI36614.1"/>
    <property type="molecule type" value="Genomic_DNA"/>
</dbReference>
<dbReference type="PROSITE" id="PS51221">
    <property type="entry name" value="TTL"/>
    <property type="match status" value="1"/>
</dbReference>
<dbReference type="InterPro" id="IPR000064">
    <property type="entry name" value="NLP_P60_dom"/>
</dbReference>
<dbReference type="PROSITE" id="PS51935">
    <property type="entry name" value="NLPC_P60"/>
    <property type="match status" value="1"/>
</dbReference>
<dbReference type="Gene3D" id="3.90.1720.10">
    <property type="entry name" value="endopeptidase domain like (from Nostoc punctiforme)"/>
    <property type="match status" value="1"/>
</dbReference>
<feature type="domain" description="NlpC/P60" evidence="6">
    <location>
        <begin position="120"/>
        <end position="269"/>
    </location>
</feature>
<keyword evidence="2" id="KW-0645">Protease</keyword>
<feature type="region of interest" description="Disordered" evidence="5">
    <location>
        <begin position="474"/>
        <end position="495"/>
    </location>
</feature>
<keyword evidence="3" id="KW-0378">Hydrolase</keyword>